<dbReference type="GO" id="GO:0005524">
    <property type="term" value="F:ATP binding"/>
    <property type="evidence" value="ECO:0007669"/>
    <property type="project" value="InterPro"/>
</dbReference>
<accession>T1GVB6</accession>
<dbReference type="GO" id="GO:0045202">
    <property type="term" value="C:synapse"/>
    <property type="evidence" value="ECO:0007669"/>
    <property type="project" value="GOC"/>
</dbReference>
<dbReference type="GO" id="GO:0099536">
    <property type="term" value="P:synaptic signaling"/>
    <property type="evidence" value="ECO:0007669"/>
    <property type="project" value="TreeGrafter"/>
</dbReference>
<organism evidence="4 5">
    <name type="scientific">Megaselia scalaris</name>
    <name type="common">Humpbacked fly</name>
    <name type="synonym">Phora scalaris</name>
    <dbReference type="NCBI Taxonomy" id="36166"/>
    <lineage>
        <taxon>Eukaryota</taxon>
        <taxon>Metazoa</taxon>
        <taxon>Ecdysozoa</taxon>
        <taxon>Arthropoda</taxon>
        <taxon>Hexapoda</taxon>
        <taxon>Insecta</taxon>
        <taxon>Pterygota</taxon>
        <taxon>Neoptera</taxon>
        <taxon>Endopterygota</taxon>
        <taxon>Diptera</taxon>
        <taxon>Brachycera</taxon>
        <taxon>Muscomorpha</taxon>
        <taxon>Platypezoidea</taxon>
        <taxon>Phoridae</taxon>
        <taxon>Megaseliini</taxon>
        <taxon>Megaselia</taxon>
    </lineage>
</organism>
<dbReference type="InterPro" id="IPR013783">
    <property type="entry name" value="Ig-like_fold"/>
</dbReference>
<comment type="subcellular location">
    <subcellularLocation>
        <location evidence="1">Membrane</location>
        <topology evidence="1">Single-pass membrane protein</topology>
    </subcellularLocation>
</comment>
<protein>
    <recommendedName>
        <fullName evidence="6">Fibronectin type-III domain-containing protein</fullName>
    </recommendedName>
</protein>
<dbReference type="InterPro" id="IPR050774">
    <property type="entry name" value="KCMF1/Dystrophin"/>
</dbReference>
<dbReference type="PANTHER" id="PTHR12268:SF21">
    <property type="entry name" value="DISCONTINUOUS ACTIN HEXAGON"/>
    <property type="match status" value="1"/>
</dbReference>
<dbReference type="Proteomes" id="UP000015102">
    <property type="component" value="Unassembled WGS sequence"/>
</dbReference>
<dbReference type="InterPro" id="IPR003961">
    <property type="entry name" value="FN3_dom"/>
</dbReference>
<dbReference type="Gene3D" id="2.60.40.10">
    <property type="entry name" value="Immunoglobulins"/>
    <property type="match status" value="1"/>
</dbReference>
<dbReference type="InterPro" id="IPR011009">
    <property type="entry name" value="Kinase-like_dom_sf"/>
</dbReference>
<dbReference type="STRING" id="36166.T1GVB6"/>
<dbReference type="EMBL" id="CAQQ02053258">
    <property type="status" value="NOT_ANNOTATED_CDS"/>
    <property type="molecule type" value="Genomic_DNA"/>
</dbReference>
<dbReference type="PROSITE" id="PS50011">
    <property type="entry name" value="PROTEIN_KINASE_DOM"/>
    <property type="match status" value="1"/>
</dbReference>
<reference evidence="5" key="1">
    <citation type="submission" date="2013-02" db="EMBL/GenBank/DDBJ databases">
        <authorList>
            <person name="Hughes D."/>
        </authorList>
    </citation>
    <scope>NUCLEOTIDE SEQUENCE</scope>
    <source>
        <strain>Durham</strain>
        <strain evidence="5">NC isolate 2 -- Noor lab</strain>
    </source>
</reference>
<evidence type="ECO:0008006" key="6">
    <source>
        <dbReference type="Google" id="ProtNLM"/>
    </source>
</evidence>
<dbReference type="HOGENOM" id="CLU_518064_0_0_1"/>
<dbReference type="CDD" id="cd00063">
    <property type="entry name" value="FN3"/>
    <property type="match status" value="1"/>
</dbReference>
<dbReference type="InterPro" id="IPR036116">
    <property type="entry name" value="FN3_sf"/>
</dbReference>
<dbReference type="EMBL" id="CAQQ02053260">
    <property type="status" value="NOT_ANNOTATED_CDS"/>
    <property type="molecule type" value="Genomic_DNA"/>
</dbReference>
<dbReference type="EMBL" id="CAQQ02053261">
    <property type="status" value="NOT_ANNOTATED_CDS"/>
    <property type="molecule type" value="Genomic_DNA"/>
</dbReference>
<dbReference type="EMBL" id="CAQQ02053259">
    <property type="status" value="NOT_ANNOTATED_CDS"/>
    <property type="molecule type" value="Genomic_DNA"/>
</dbReference>
<sequence>MMTFLWRIFDPQRTHSIFLIEIKEVLLILCKVSSIQHLTSEMFALVCNQNRCISLPRLQLLLAIFIKFLVEIGEESAYGSHNIPEIMNQCHSLYPGVLGIDEYQFQCLWSGKQTRFLIYANLLALVKRMNDTEKLIHKTQCFGCHTERIIGIRFKCKKCTLKDDRCYCDSEISENDKLSYTLCPIRCSKNKSQYCGGVDAMSYYVMNGKRVGNFPKIINRTETSLTIEWDYIRRKHGITEYTIKADILKTYAKESFYSPPEFVVASDQDRYEISNLHPGTEYNITLTAKCGAEVCDSVSIKDETLIENTHIHVSLGLVSERFDIVRIRYGPASHDHDTVEDFQNFKFADFEEGQNSIIALSVACVILAYDAQSSSRTLDFRSELNKIIDNLDRSQRYPRNAIRLNVNTILADGEFGEVVSGTLYTDSGAIESQVHVISDDMEKKSQYTFLQDFQNLIRVMPHEKFVNFLGVSASPDWFYLLFENKHTSLKNFLLDSRNNLVLHEGVILQIIYDISSAMEYLEKIIR</sequence>
<evidence type="ECO:0000259" key="2">
    <source>
        <dbReference type="PROSITE" id="PS50011"/>
    </source>
</evidence>
<dbReference type="Pfam" id="PF07714">
    <property type="entry name" value="PK_Tyr_Ser-Thr"/>
    <property type="match status" value="1"/>
</dbReference>
<dbReference type="Pfam" id="PF00041">
    <property type="entry name" value="fn3"/>
    <property type="match status" value="1"/>
</dbReference>
<reference evidence="4" key="2">
    <citation type="submission" date="2015-06" db="UniProtKB">
        <authorList>
            <consortium name="EnsemblMetazoa"/>
        </authorList>
    </citation>
    <scope>IDENTIFICATION</scope>
</reference>
<dbReference type="SUPFAM" id="SSF56112">
    <property type="entry name" value="Protein kinase-like (PK-like)"/>
    <property type="match status" value="1"/>
</dbReference>
<dbReference type="SUPFAM" id="SSF49265">
    <property type="entry name" value="Fibronectin type III"/>
    <property type="match status" value="1"/>
</dbReference>
<feature type="domain" description="Protein kinase" evidence="2">
    <location>
        <begin position="404"/>
        <end position="526"/>
    </location>
</feature>
<dbReference type="SUPFAM" id="SSF57850">
    <property type="entry name" value="RING/U-box"/>
    <property type="match status" value="1"/>
</dbReference>
<dbReference type="InterPro" id="IPR001245">
    <property type="entry name" value="Ser-Thr/Tyr_kinase_cat_dom"/>
</dbReference>
<dbReference type="GO" id="GO:0030154">
    <property type="term" value="P:cell differentiation"/>
    <property type="evidence" value="ECO:0007669"/>
    <property type="project" value="UniProtKB-ARBA"/>
</dbReference>
<dbReference type="PANTHER" id="PTHR12268">
    <property type="entry name" value="E3 UBIQUITIN-PROTEIN LIGASE KCMF1"/>
    <property type="match status" value="1"/>
</dbReference>
<keyword evidence="5" id="KW-1185">Reference proteome</keyword>
<evidence type="ECO:0000256" key="1">
    <source>
        <dbReference type="ARBA" id="ARBA00004167"/>
    </source>
</evidence>
<proteinExistence type="predicted"/>
<dbReference type="GO" id="GO:0005886">
    <property type="term" value="C:plasma membrane"/>
    <property type="evidence" value="ECO:0007669"/>
    <property type="project" value="TreeGrafter"/>
</dbReference>
<evidence type="ECO:0000313" key="4">
    <source>
        <dbReference type="EnsemblMetazoa" id="MESCA007707-PA"/>
    </source>
</evidence>
<dbReference type="AlphaFoldDB" id="T1GVB6"/>
<feature type="domain" description="Fibronectin type-III" evidence="3">
    <location>
        <begin position="210"/>
        <end position="307"/>
    </location>
</feature>
<dbReference type="Gene3D" id="3.30.200.20">
    <property type="entry name" value="Phosphorylase Kinase, domain 1"/>
    <property type="match status" value="1"/>
</dbReference>
<dbReference type="GO" id="GO:0007399">
    <property type="term" value="P:nervous system development"/>
    <property type="evidence" value="ECO:0007669"/>
    <property type="project" value="UniProtKB-ARBA"/>
</dbReference>
<dbReference type="EnsemblMetazoa" id="MESCA007707-RA">
    <property type="protein sequence ID" value="MESCA007707-PA"/>
    <property type="gene ID" value="MESCA007707"/>
</dbReference>
<evidence type="ECO:0000313" key="5">
    <source>
        <dbReference type="Proteomes" id="UP000015102"/>
    </source>
</evidence>
<dbReference type="GO" id="GO:0009653">
    <property type="term" value="P:anatomical structure morphogenesis"/>
    <property type="evidence" value="ECO:0007669"/>
    <property type="project" value="UniProtKB-ARBA"/>
</dbReference>
<evidence type="ECO:0000259" key="3">
    <source>
        <dbReference type="PROSITE" id="PS50853"/>
    </source>
</evidence>
<name>T1GVB6_MEGSC</name>
<dbReference type="SMART" id="SM00060">
    <property type="entry name" value="FN3"/>
    <property type="match status" value="1"/>
</dbReference>
<dbReference type="PROSITE" id="PS50853">
    <property type="entry name" value="FN3"/>
    <property type="match status" value="1"/>
</dbReference>
<dbReference type="GO" id="GO:0004672">
    <property type="term" value="F:protein kinase activity"/>
    <property type="evidence" value="ECO:0007669"/>
    <property type="project" value="InterPro"/>
</dbReference>
<dbReference type="InterPro" id="IPR000719">
    <property type="entry name" value="Prot_kinase_dom"/>
</dbReference>